<dbReference type="InterPro" id="IPR015943">
    <property type="entry name" value="WD40/YVTN_repeat-like_dom_sf"/>
</dbReference>
<feature type="compositionally biased region" description="Basic and acidic residues" evidence="7">
    <location>
        <begin position="1"/>
        <end position="50"/>
    </location>
</feature>
<sequence>MSDRKAELERKKARLEQMRKERQEKEQRRKIKDNEEVKPGKPPQDLRAETDALLQDLGIPPNVWNRLEGGGRSGSISPTIQDTEQTNVVIPGGSIRPKVKLSICKVSETTIAPKENVSYSKETQTTSVETGDREDFPQVDARLENDDTRGPWDYYGSSPRFDSSRIGSPKFVYPNLEWDDEFAEVLVYDDNGHTDDDTDSVEASSETTPAHQHKMPHVEMVQPAKTQQEIEQESKVEKWIKELSDDERKQILSSEDFQNFFNRSSRLVERVLAENETDMYIDYVGSDKEGKDDDQFAGDRLKLNRYFFDERWSKHRTITSLDWSTQHPELLVASYNANEESPHDPDGVVLVWNSKFKKDTPEFTFHCQSAVMSSCFANFHPNLVVGGTYSGQIVLWDNRVNKRTPVQRTPLTAAAHTHPVYCIKVVGTQNAHNLISVSTDGKICCWSLDMLSQPQDSMELQHRQSKAVAVTCFSFLAGDVNNFVVGSEDCTVYTASRHGSKAGITESFEGHQGPVTGIDCHNVPGQIDFSPYFLTSSFDWTIKLWSNRDSKYIHSFEDNSDYVYDVQWSPIHPAMFASVDGMGRLDLWHLNNETEVPTATAVSDNNVALNRCRWHQSGHHIAAGDDNGRINVYDVGEHIANPKNDEWSCFRQTLQELKSHAAEREEDSSFMGSMTVPLR</sequence>
<dbReference type="GO" id="GO:0010970">
    <property type="term" value="P:transport along microtubule"/>
    <property type="evidence" value="ECO:0007669"/>
    <property type="project" value="TreeGrafter"/>
</dbReference>
<evidence type="ECO:0000256" key="1">
    <source>
        <dbReference type="ARBA" id="ARBA00004245"/>
    </source>
</evidence>
<dbReference type="SMART" id="SM00320">
    <property type="entry name" value="WD40"/>
    <property type="match status" value="7"/>
</dbReference>
<dbReference type="InterPro" id="IPR025956">
    <property type="entry name" value="DYNC1I1/DYNC1I2"/>
</dbReference>
<evidence type="ECO:0000256" key="7">
    <source>
        <dbReference type="SAM" id="MobiDB-lite"/>
    </source>
</evidence>
<feature type="compositionally biased region" description="Polar residues" evidence="7">
    <location>
        <begin position="201"/>
        <end position="210"/>
    </location>
</feature>
<comment type="similarity">
    <text evidence="2">Belongs to the dynein intermediate chain family.</text>
</comment>
<evidence type="ECO:0000256" key="6">
    <source>
        <dbReference type="ARBA" id="ARBA00023212"/>
    </source>
</evidence>
<comment type="subcellular location">
    <subcellularLocation>
        <location evidence="1">Cytoplasm</location>
        <location evidence="1">Cytoskeleton</location>
    </subcellularLocation>
</comment>
<accession>A0A7E6EWE0</accession>
<evidence type="ECO:0000256" key="2">
    <source>
        <dbReference type="ARBA" id="ARBA00011059"/>
    </source>
</evidence>
<dbReference type="InterPro" id="IPR036322">
    <property type="entry name" value="WD40_repeat_dom_sf"/>
</dbReference>
<evidence type="ECO:0000256" key="4">
    <source>
        <dbReference type="ARBA" id="ARBA00022574"/>
    </source>
</evidence>
<keyword evidence="5" id="KW-0677">Repeat</keyword>
<dbReference type="Pfam" id="PF11540">
    <property type="entry name" value="Dynein_IC2"/>
    <property type="match status" value="1"/>
</dbReference>
<dbReference type="InterPro" id="IPR001680">
    <property type="entry name" value="WD40_rpt"/>
</dbReference>
<evidence type="ECO:0000313" key="9">
    <source>
        <dbReference type="RefSeq" id="XP_036359653.1"/>
    </source>
</evidence>
<dbReference type="PANTHER" id="PTHR12442:SF22">
    <property type="entry name" value="CYTOPLASMIC DYNEIN 1 INTERMEDIATE CHAIN-RELATED"/>
    <property type="match status" value="1"/>
</dbReference>
<dbReference type="RefSeq" id="XP_036359653.1">
    <property type="nucleotide sequence ID" value="XM_036503760.1"/>
</dbReference>
<keyword evidence="4" id="KW-0853">WD repeat</keyword>
<feature type="region of interest" description="Disordered" evidence="7">
    <location>
        <begin position="192"/>
        <end position="215"/>
    </location>
</feature>
<dbReference type="GO" id="GO:0045504">
    <property type="term" value="F:dynein heavy chain binding"/>
    <property type="evidence" value="ECO:0007669"/>
    <property type="project" value="TreeGrafter"/>
</dbReference>
<dbReference type="GO" id="GO:0005868">
    <property type="term" value="C:cytoplasmic dynein complex"/>
    <property type="evidence" value="ECO:0007669"/>
    <property type="project" value="InterPro"/>
</dbReference>
<dbReference type="Gene3D" id="2.130.10.10">
    <property type="entry name" value="YVTN repeat-like/Quinoprotein amine dehydrogenase"/>
    <property type="match status" value="2"/>
</dbReference>
<dbReference type="Proteomes" id="UP000515154">
    <property type="component" value="Linkage group LG6"/>
</dbReference>
<keyword evidence="6" id="KW-0206">Cytoskeleton</keyword>
<dbReference type="InterPro" id="IPR050687">
    <property type="entry name" value="Dynein_IC"/>
</dbReference>
<organism evidence="8 9">
    <name type="scientific">Octopus sinensis</name>
    <name type="common">East Asian common octopus</name>
    <dbReference type="NCBI Taxonomy" id="2607531"/>
    <lineage>
        <taxon>Eukaryota</taxon>
        <taxon>Metazoa</taxon>
        <taxon>Spiralia</taxon>
        <taxon>Lophotrochozoa</taxon>
        <taxon>Mollusca</taxon>
        <taxon>Cephalopoda</taxon>
        <taxon>Coleoidea</taxon>
        <taxon>Octopodiformes</taxon>
        <taxon>Octopoda</taxon>
        <taxon>Incirrata</taxon>
        <taxon>Octopodidae</taxon>
        <taxon>Octopus</taxon>
    </lineage>
</organism>
<reference evidence="9" key="1">
    <citation type="submission" date="2025-08" db="UniProtKB">
        <authorList>
            <consortium name="RefSeq"/>
        </authorList>
    </citation>
    <scope>IDENTIFICATION</scope>
</reference>
<gene>
    <name evidence="9" type="primary">LOC115212820</name>
</gene>
<dbReference type="FunFam" id="2.130.10.10:FF:000781">
    <property type="entry name" value="Cytoplasmic dynein intermediate chain"/>
    <property type="match status" value="1"/>
</dbReference>
<keyword evidence="8" id="KW-1185">Reference proteome</keyword>
<dbReference type="PANTHER" id="PTHR12442">
    <property type="entry name" value="DYNEIN INTERMEDIATE CHAIN"/>
    <property type="match status" value="1"/>
</dbReference>
<dbReference type="SUPFAM" id="SSF50978">
    <property type="entry name" value="WD40 repeat-like"/>
    <property type="match status" value="1"/>
</dbReference>
<evidence type="ECO:0000313" key="8">
    <source>
        <dbReference type="Proteomes" id="UP000515154"/>
    </source>
</evidence>
<proteinExistence type="inferred from homology"/>
<evidence type="ECO:0000256" key="3">
    <source>
        <dbReference type="ARBA" id="ARBA00022490"/>
    </source>
</evidence>
<dbReference type="Pfam" id="PF00400">
    <property type="entry name" value="WD40"/>
    <property type="match status" value="3"/>
</dbReference>
<dbReference type="AlphaFoldDB" id="A0A7E6EWE0"/>
<keyword evidence="3" id="KW-0963">Cytoplasm</keyword>
<dbReference type="GO" id="GO:0045503">
    <property type="term" value="F:dynein light chain binding"/>
    <property type="evidence" value="ECO:0007669"/>
    <property type="project" value="TreeGrafter"/>
</dbReference>
<evidence type="ECO:0000256" key="5">
    <source>
        <dbReference type="ARBA" id="ARBA00022737"/>
    </source>
</evidence>
<feature type="region of interest" description="Disordered" evidence="7">
    <location>
        <begin position="1"/>
        <end position="79"/>
    </location>
</feature>
<protein>
    <submittedName>
        <fullName evidence="9">Dynein, cytoplasmic 1, intermediate chain 2a isoform X6</fullName>
    </submittedName>
</protein>
<name>A0A7E6EWE0_9MOLL</name>